<sequence>MGEIGCLYHCMNARQNDLEKYYFIHGISLLTPETSAIDSYWPSGALAVPDMEPGHSPRFLKMRPSTVLLGGLLGPLFSFTRAAPIDQFPGNYQSSPPPLGPSDWEHNPLSVFFKVLNTQPDPDYDMLKELVTYDCTYVSLTFDNPILHGVMPWAGTHTNVGPQAFIDIFTRVGLYWERGPFSIDYIFGDGGNVTAWGSFTATSRTLGKTVISPWAARARVNNENRIFYFQWMEDTFTTASSFWSDNSTKEYVSNPQGGTTIA</sequence>
<accession>A0A4S3JBZ9</accession>
<gene>
    <name evidence="1" type="ORF">EYZ11_008695</name>
</gene>
<comment type="caution">
    <text evidence="1">The sequence shown here is derived from an EMBL/GenBank/DDBJ whole genome shotgun (WGS) entry which is preliminary data.</text>
</comment>
<evidence type="ECO:0000313" key="2">
    <source>
        <dbReference type="Proteomes" id="UP000308092"/>
    </source>
</evidence>
<organism evidence="1 2">
    <name type="scientific">Aspergillus tanneri</name>
    <dbReference type="NCBI Taxonomy" id="1220188"/>
    <lineage>
        <taxon>Eukaryota</taxon>
        <taxon>Fungi</taxon>
        <taxon>Dikarya</taxon>
        <taxon>Ascomycota</taxon>
        <taxon>Pezizomycotina</taxon>
        <taxon>Eurotiomycetes</taxon>
        <taxon>Eurotiomycetidae</taxon>
        <taxon>Eurotiales</taxon>
        <taxon>Aspergillaceae</taxon>
        <taxon>Aspergillus</taxon>
        <taxon>Aspergillus subgen. Circumdati</taxon>
    </lineage>
</organism>
<proteinExistence type="predicted"/>
<dbReference type="AlphaFoldDB" id="A0A4S3JBZ9"/>
<dbReference type="EMBL" id="SOSA01000379">
    <property type="protein sequence ID" value="THC91847.1"/>
    <property type="molecule type" value="Genomic_DNA"/>
</dbReference>
<keyword evidence="2" id="KW-1185">Reference proteome</keyword>
<dbReference type="VEuPathDB" id="FungiDB:EYZ11_008695"/>
<dbReference type="Gene3D" id="3.10.450.50">
    <property type="match status" value="1"/>
</dbReference>
<dbReference type="SUPFAM" id="SSF54427">
    <property type="entry name" value="NTF2-like"/>
    <property type="match status" value="1"/>
</dbReference>
<evidence type="ECO:0000313" key="1">
    <source>
        <dbReference type="EMBL" id="THC91847.1"/>
    </source>
</evidence>
<dbReference type="STRING" id="1220188.A0A4S3JBZ9"/>
<dbReference type="Proteomes" id="UP000308092">
    <property type="component" value="Unassembled WGS sequence"/>
</dbReference>
<name>A0A4S3JBZ9_9EURO</name>
<reference evidence="1 2" key="1">
    <citation type="submission" date="2019-03" db="EMBL/GenBank/DDBJ databases">
        <title>The genome sequence of a newly discovered highly antifungal drug resistant Aspergillus species, Aspergillus tanneri NIH 1004.</title>
        <authorList>
            <person name="Mounaud S."/>
            <person name="Singh I."/>
            <person name="Joardar V."/>
            <person name="Pakala S."/>
            <person name="Pakala S."/>
            <person name="Venepally P."/>
            <person name="Hoover J."/>
            <person name="Nierman W."/>
            <person name="Chung J."/>
            <person name="Losada L."/>
        </authorList>
    </citation>
    <scope>NUCLEOTIDE SEQUENCE [LARGE SCALE GENOMIC DNA]</scope>
    <source>
        <strain evidence="1 2">NIH1004</strain>
    </source>
</reference>
<dbReference type="InterPro" id="IPR032710">
    <property type="entry name" value="NTF2-like_dom_sf"/>
</dbReference>
<evidence type="ECO:0008006" key="3">
    <source>
        <dbReference type="Google" id="ProtNLM"/>
    </source>
</evidence>
<protein>
    <recommendedName>
        <fullName evidence="3">SnoaL-like domain-containing protein</fullName>
    </recommendedName>
</protein>